<protein>
    <submittedName>
        <fullName evidence="1">Uncharacterized protein</fullName>
    </submittedName>
</protein>
<name>A0A413UD26_9FIRM</name>
<reference evidence="1 2" key="1">
    <citation type="submission" date="2018-08" db="EMBL/GenBank/DDBJ databases">
        <title>A genome reference for cultivated species of the human gut microbiota.</title>
        <authorList>
            <person name="Zou Y."/>
            <person name="Xue W."/>
            <person name="Luo G."/>
        </authorList>
    </citation>
    <scope>NUCLEOTIDE SEQUENCE [LARGE SCALE GENOMIC DNA]</scope>
    <source>
        <strain evidence="1 2">AM42-13AC</strain>
    </source>
</reference>
<evidence type="ECO:0000313" key="2">
    <source>
        <dbReference type="Proteomes" id="UP000285288"/>
    </source>
</evidence>
<organism evidence="1 2">
    <name type="scientific">Holdemanella biformis</name>
    <dbReference type="NCBI Taxonomy" id="1735"/>
    <lineage>
        <taxon>Bacteria</taxon>
        <taxon>Bacillati</taxon>
        <taxon>Bacillota</taxon>
        <taxon>Erysipelotrichia</taxon>
        <taxon>Erysipelotrichales</taxon>
        <taxon>Erysipelotrichaceae</taxon>
        <taxon>Holdemanella</taxon>
    </lineage>
</organism>
<dbReference type="Proteomes" id="UP000285288">
    <property type="component" value="Unassembled WGS sequence"/>
</dbReference>
<accession>A0A413UD26</accession>
<dbReference type="AlphaFoldDB" id="A0A413UD26"/>
<sequence length="479" mass="54028">MRLIHVLKSNQEQATAAWIDHLKNLRIEDMIQQLARQDKNFENALQQLNELKIFIGDPEHILGSYLTKHGEIAEHVQVRFCNADKLLVGKAANHTFEGVGRAAMEDYLRNGKMIQSKFYNGEKGTFNAIVTHLKSYPYFIKKGGSYDIPRDQYESLIDIYNRGQTARSSLSRSEENLFKHMIVWEKEQDVKICDVVHPTQVDYKDVQLKVVDKTVKDKETKIEQKNEGIKDRIKDQHKPSMQEGLQATALAAGLEGGITFCIKVYEKRKAGRKLSEFTTNDWKEVGIDTAKGTTKGAIRGSSVFAMTNFLNSPAPVANSLVTATFGVVSLARKLENNQITKEEFTMNSEVVCLEVGTSALSAMLGQTLIPIPVLGAIVGNTVGMLMLEISRNYLDSDEQQLIQEYVTKMSDLDNKYVEEYSRLLKEIQNKEHKFNSLVELAFDKDVNKAFYSSVALALSEGVDEGMILKDLNDIDSYFN</sequence>
<proteinExistence type="predicted"/>
<dbReference type="EMBL" id="QSGD01000017">
    <property type="protein sequence ID" value="RHB06528.1"/>
    <property type="molecule type" value="Genomic_DNA"/>
</dbReference>
<evidence type="ECO:0000313" key="1">
    <source>
        <dbReference type="EMBL" id="RHB06528.1"/>
    </source>
</evidence>
<comment type="caution">
    <text evidence="1">The sequence shown here is derived from an EMBL/GenBank/DDBJ whole genome shotgun (WGS) entry which is preliminary data.</text>
</comment>
<dbReference type="RefSeq" id="WP_118011267.1">
    <property type="nucleotide sequence ID" value="NZ_QSGD01000017.1"/>
</dbReference>
<gene>
    <name evidence="1" type="ORF">DW907_05735</name>
</gene>